<dbReference type="RefSeq" id="WP_014043569.1">
    <property type="nucleotide sequence ID" value="NC_015951.1"/>
</dbReference>
<evidence type="ECO:0000313" key="4">
    <source>
        <dbReference type="Proteomes" id="UP000008703"/>
    </source>
</evidence>
<dbReference type="AlphaFoldDB" id="G2PDL6"/>
<dbReference type="EMBL" id="CP002995">
    <property type="protein sequence ID" value="AEM88634.1"/>
    <property type="molecule type" value="Genomic_DNA"/>
</dbReference>
<organism evidence="1 4">
    <name type="scientific">Streptomyces violaceusniger (strain Tu 4113)</name>
    <dbReference type="NCBI Taxonomy" id="653045"/>
    <lineage>
        <taxon>Bacteria</taxon>
        <taxon>Bacillati</taxon>
        <taxon>Actinomycetota</taxon>
        <taxon>Actinomycetes</taxon>
        <taxon>Kitasatosporales</taxon>
        <taxon>Streptomycetaceae</taxon>
        <taxon>Streptomyces</taxon>
        <taxon>Streptomyces violaceusniger group</taxon>
    </lineage>
</organism>
<dbReference type="KEGG" id="svl:Strvi_9371"/>
<keyword evidence="4" id="KW-1185">Reference proteome</keyword>
<dbReference type="Proteomes" id="UP000008703">
    <property type="component" value="Plasmid pSTRVI01"/>
</dbReference>
<evidence type="ECO:0000313" key="2">
    <source>
        <dbReference type="EMBL" id="AEM87776.1"/>
    </source>
</evidence>
<accession>G2PDL6</accession>
<dbReference type="EMBL" id="CP002994">
    <property type="protein sequence ID" value="AEM87776.1"/>
    <property type="molecule type" value="Genomic_DNA"/>
</dbReference>
<keyword evidence="3" id="KW-0614">Plasmid</keyword>
<geneLocation type="plasmid" evidence="3 4">
    <name>pSTRVI01</name>
</geneLocation>
<evidence type="ECO:0000313" key="3">
    <source>
        <dbReference type="EMBL" id="AEM88634.1"/>
    </source>
</evidence>
<dbReference type="KEGG" id="svl:Strvi_2600"/>
<dbReference type="KEGG" id="svl:Strvi_8466"/>
<dbReference type="Proteomes" id="UP000008703">
    <property type="component" value="Chromosome"/>
</dbReference>
<reference evidence="1 4" key="1">
    <citation type="submission" date="2011-08" db="EMBL/GenBank/DDBJ databases">
        <title>Complete sequence of chromosome of Streptomyces violaceusniger Tu 4113.</title>
        <authorList>
            <consortium name="US DOE Joint Genome Institute"/>
            <person name="Lucas S."/>
            <person name="Han J."/>
            <person name="Lapidus A."/>
            <person name="Cheng J.-F."/>
            <person name="Goodwin L."/>
            <person name="Pitluck S."/>
            <person name="Peters L."/>
            <person name="Ivanova N."/>
            <person name="Daligault H."/>
            <person name="Detter J.C."/>
            <person name="Han C."/>
            <person name="Tapia R."/>
            <person name="Land M."/>
            <person name="Hauser L."/>
            <person name="Kyrpides N."/>
            <person name="Ivanova N."/>
            <person name="Pagani I."/>
            <person name="Hagen A."/>
            <person name="Katz L."/>
            <person name="Fiedler H.-P."/>
            <person name="Keasling J."/>
            <person name="Fortman J."/>
            <person name="Woyke T."/>
        </authorList>
    </citation>
    <scope>NUCLEOTIDE SEQUENCE [LARGE SCALE GENOMIC DNA]</scope>
    <source>
        <strain evidence="1">Tu 4113</strain>
        <strain evidence="4">Tu 4133</strain>
    </source>
</reference>
<proteinExistence type="predicted"/>
<reference evidence="3 4" key="2">
    <citation type="submission" date="2011-08" db="EMBL/GenBank/DDBJ databases">
        <title>Complete sequence of plasmid 1 of Streptomyces violaceusniger Tu 4113.</title>
        <authorList>
            <consortium name="US DOE Joint Genome Institute"/>
            <person name="Lucas S."/>
            <person name="Han J."/>
            <person name="Lapidus A."/>
            <person name="Cheng J.-F."/>
            <person name="Goodwin L."/>
            <person name="Pitluck S."/>
            <person name="Peters L."/>
            <person name="Ivanova N."/>
            <person name="Daligault H."/>
            <person name="Detter J.C."/>
            <person name="Han C."/>
            <person name="Tapia R."/>
            <person name="Land M."/>
            <person name="Hauser L."/>
            <person name="Kyrpides N."/>
            <person name="Ivanova N."/>
            <person name="Pagani I."/>
            <person name="Hagen A."/>
            <person name="Katz L."/>
            <person name="Fiedler H.-P."/>
            <person name="Keasling J."/>
            <person name="Fortman J."/>
            <person name="Woyke T."/>
        </authorList>
    </citation>
    <scope>NUCLEOTIDE SEQUENCE [LARGE SCALE GENOMIC DNA]</scope>
    <source>
        <strain evidence="3">Tu 4113</strain>
        <strain evidence="4">Tu 4133</strain>
        <plasmid evidence="3 4">pSTRVI01</plasmid>
    </source>
</reference>
<gene>
    <name evidence="1" type="ORF">Strvi_2600</name>
    <name evidence="2" type="ORF">Strvi_8466</name>
    <name evidence="3" type="ORF">Strvi_9371</name>
</gene>
<protein>
    <submittedName>
        <fullName evidence="1">Uncharacterized protein</fullName>
    </submittedName>
</protein>
<sequence length="572" mass="62790">MPAEIQHPLAVLFTLPDGVIHHGVLHDLPNQQLATDLAVGLVAATHPHGPIRTRSVARQYMTTMRRMARDLDAWGVTGGLADLTPGTLVQYWLTCDYHRERRIRVVLDAFQETAGGLDPGICRHLAGRRINKVQKSRPNQPYSDGEWRRLEASCTEQIAAARRAHRQAQEAAGRGADPSVHGVTFDNLAWLWLHAGPAEARKAIERFGTMGAGVDRAQLAAVEAALFPASETAFAYLTLFAMRTGIVPDGIDALRLDNITRTSANTVLLSYRKGRTGDEALNLPRDAVRLLDRWLEHSAQLREHAGDLADRVWIYVGRDGLGRGQGRIFDRPRGQRQRRAWMESSGVLGDDGQSLPVHGGRVRATYHHRRDRTAWTGRTTIDPNHSARVEGDHYLSSHTPAQLDALEGVIEQAQGDVRRKAGPPVVISGEDAAAFAAGFPRLVEEAGLDAAAIQALLSGEQDMFVAACASPLNGPRAPAGTLCPARPWVCLLCPLAAFATRHLPNLLRLKAYFSRQAQQMTTTQFLRIFGPYTARLDEDILPRFGPAAIEAVTRQSTETAAFLPLHLEEQPQ</sequence>
<name>G2PDL6_STRV4</name>
<evidence type="ECO:0000313" key="1">
    <source>
        <dbReference type="EMBL" id="AEM82316.1"/>
    </source>
</evidence>
<dbReference type="eggNOG" id="ENOG502ZA16">
    <property type="taxonomic scope" value="Bacteria"/>
</dbReference>
<dbReference type="HOGENOM" id="CLU_488255_0_0_11"/>
<dbReference type="EMBL" id="CP002994">
    <property type="protein sequence ID" value="AEM82316.1"/>
    <property type="molecule type" value="Genomic_DNA"/>
</dbReference>